<comment type="similarity">
    <text evidence="1">Belongs to the ros/MucR family.</text>
</comment>
<protein>
    <submittedName>
        <fullName evidence="3">MucR family transcriptional regulator</fullName>
    </submittedName>
</protein>
<dbReference type="GO" id="GO:0003677">
    <property type="term" value="F:DNA binding"/>
    <property type="evidence" value="ECO:0007669"/>
    <property type="project" value="InterPro"/>
</dbReference>
<organism evidence="3 4">
    <name type="scientific">Sphingobium xenophagum</name>
    <dbReference type="NCBI Taxonomy" id="121428"/>
    <lineage>
        <taxon>Bacteria</taxon>
        <taxon>Pseudomonadati</taxon>
        <taxon>Pseudomonadota</taxon>
        <taxon>Alphaproteobacteria</taxon>
        <taxon>Sphingomonadales</taxon>
        <taxon>Sphingomonadaceae</taxon>
        <taxon>Sphingobium</taxon>
    </lineage>
</organism>
<feature type="region of interest" description="Disordered" evidence="2">
    <location>
        <begin position="146"/>
        <end position="179"/>
    </location>
</feature>
<reference evidence="3 4" key="1">
    <citation type="submission" date="2017-08" db="EMBL/GenBank/DDBJ databases">
        <title>Whole Genome Sequence of Sphingobium hydrophobicum C1: Insights into Adaption to the Electronic-waste Contaminated Sediment.</title>
        <authorList>
            <person name="Song D."/>
            <person name="Chen X."/>
            <person name="Xu M."/>
        </authorList>
    </citation>
    <scope>NUCLEOTIDE SEQUENCE [LARGE SCALE GENOMIC DNA]</scope>
    <source>
        <strain evidence="3 4">C1</strain>
        <plasmid evidence="3 4">p1</plasmid>
    </source>
</reference>
<sequence>MKAGPVDGRCCFRALTTENRLADDLLVTLTADIVSAHVSNNSVSPSDLPVLIEAVYGALDQAGTTPSVSETAKLQPAVPIRRSIMPDYLVCLEDGKKLTLLKRHLATHYQLKPEAYRVKWGLPKDYPMVAPNYRERRSTLAKALGLGRKAGEQAPATNATGKGRKKLGIAIPKPIDDRP</sequence>
<dbReference type="Pfam" id="PF05443">
    <property type="entry name" value="ROS_MUCR"/>
    <property type="match status" value="1"/>
</dbReference>
<evidence type="ECO:0000313" key="4">
    <source>
        <dbReference type="Proteomes" id="UP000217141"/>
    </source>
</evidence>
<keyword evidence="3" id="KW-0614">Plasmid</keyword>
<geneLocation type="plasmid" evidence="3 4">
    <name>p1</name>
</geneLocation>
<gene>
    <name evidence="3" type="ORF">CJD35_19235</name>
</gene>
<proteinExistence type="inferred from homology"/>
<dbReference type="InterPro" id="IPR041920">
    <property type="entry name" value="ROS/MUCR_sf"/>
</dbReference>
<name>A0A249MZQ3_SPHXE</name>
<dbReference type="Gene3D" id="1.10.10.1550">
    <property type="entry name" value="ROS/MUCR transcriptional regulator protein"/>
    <property type="match status" value="1"/>
</dbReference>
<evidence type="ECO:0000256" key="2">
    <source>
        <dbReference type="SAM" id="MobiDB-lite"/>
    </source>
</evidence>
<dbReference type="EMBL" id="CP022747">
    <property type="protein sequence ID" value="ASY46609.1"/>
    <property type="molecule type" value="Genomic_DNA"/>
</dbReference>
<evidence type="ECO:0000256" key="1">
    <source>
        <dbReference type="ARBA" id="ARBA00007031"/>
    </source>
</evidence>
<dbReference type="Proteomes" id="UP000217141">
    <property type="component" value="Plasmid p1"/>
</dbReference>
<accession>A0A249MZQ3</accession>
<dbReference type="GO" id="GO:0006355">
    <property type="term" value="P:regulation of DNA-templated transcription"/>
    <property type="evidence" value="ECO:0007669"/>
    <property type="project" value="InterPro"/>
</dbReference>
<dbReference type="GO" id="GO:0008270">
    <property type="term" value="F:zinc ion binding"/>
    <property type="evidence" value="ECO:0007669"/>
    <property type="project" value="InterPro"/>
</dbReference>
<dbReference type="InterPro" id="IPR008807">
    <property type="entry name" value="ROS_MUCR"/>
</dbReference>
<evidence type="ECO:0000313" key="3">
    <source>
        <dbReference type="EMBL" id="ASY46609.1"/>
    </source>
</evidence>
<dbReference type="KEGG" id="shyd:CJD35_19235"/>
<dbReference type="AlphaFoldDB" id="A0A249MZQ3"/>